<gene>
    <name evidence="1" type="ORF">CNMCM7691_008583</name>
</gene>
<accession>A0A8H6V2F1</accession>
<dbReference type="AlphaFoldDB" id="A0A8H6V2F1"/>
<comment type="caution">
    <text evidence="1">The sequence shown here is derived from an EMBL/GenBank/DDBJ whole genome shotgun (WGS) entry which is preliminary data.</text>
</comment>
<dbReference type="Proteomes" id="UP000641853">
    <property type="component" value="Unassembled WGS sequence"/>
</dbReference>
<sequence>MELVDVRVYQAVVFNSNDNSGIEVQTTVSHIVCPDPIRIAAYFTLESCAPNQTAFQLVASCNLNIYRGEPSPKLLPASKLTAPHMIHVPEQTFHSAVAEQEYGYSGVFKGLSSLKRKLSMASSTEPKIGATAAPAAHGEAYPMVNSSAPPEVEEGGALHRIRPHLQRDICRARIIRNGLVALI</sequence>
<protein>
    <submittedName>
        <fullName evidence="1">Uncharacterized protein</fullName>
    </submittedName>
</protein>
<dbReference type="EMBL" id="JACBAG010001922">
    <property type="protein sequence ID" value="KAF7175482.1"/>
    <property type="molecule type" value="Genomic_DNA"/>
</dbReference>
<evidence type="ECO:0000313" key="1">
    <source>
        <dbReference type="EMBL" id="KAF7175482.1"/>
    </source>
</evidence>
<keyword evidence="2" id="KW-1185">Reference proteome</keyword>
<evidence type="ECO:0000313" key="2">
    <source>
        <dbReference type="Proteomes" id="UP000641853"/>
    </source>
</evidence>
<proteinExistence type="predicted"/>
<dbReference type="Gene3D" id="3.10.129.110">
    <property type="entry name" value="Polyketide synthase dehydratase"/>
    <property type="match status" value="1"/>
</dbReference>
<reference evidence="1" key="1">
    <citation type="submission" date="2020-06" db="EMBL/GenBank/DDBJ databases">
        <title>Draft genome sequences of strains closely related to Aspergillus parafelis and Aspergillus hiratsukae.</title>
        <authorList>
            <person name="Dos Santos R.A.C."/>
            <person name="Rivero-Menendez O."/>
            <person name="Steenwyk J.L."/>
            <person name="Mead M.E."/>
            <person name="Goldman G.H."/>
            <person name="Alastruey-Izquierdo A."/>
            <person name="Rokas A."/>
        </authorList>
    </citation>
    <scope>NUCLEOTIDE SEQUENCE</scope>
    <source>
        <strain evidence="1">CNM-CM7691</strain>
    </source>
</reference>
<name>A0A8H6V2F1_9EURO</name>
<organism evidence="1 2">
    <name type="scientific">Aspergillus felis</name>
    <dbReference type="NCBI Taxonomy" id="1287682"/>
    <lineage>
        <taxon>Eukaryota</taxon>
        <taxon>Fungi</taxon>
        <taxon>Dikarya</taxon>
        <taxon>Ascomycota</taxon>
        <taxon>Pezizomycotina</taxon>
        <taxon>Eurotiomycetes</taxon>
        <taxon>Eurotiomycetidae</taxon>
        <taxon>Eurotiales</taxon>
        <taxon>Aspergillaceae</taxon>
        <taxon>Aspergillus</taxon>
        <taxon>Aspergillus subgen. Fumigati</taxon>
    </lineage>
</organism>
<dbReference type="InterPro" id="IPR042104">
    <property type="entry name" value="PKS_dehydratase_sf"/>
</dbReference>